<evidence type="ECO:0000313" key="3">
    <source>
        <dbReference type="Proteomes" id="UP000663853"/>
    </source>
</evidence>
<dbReference type="AlphaFoldDB" id="A0A8H3GGC2"/>
<evidence type="ECO:0000313" key="2">
    <source>
        <dbReference type="EMBL" id="CAE6451849.1"/>
    </source>
</evidence>
<dbReference type="InterPro" id="IPR000772">
    <property type="entry name" value="Ricin_B_lectin"/>
</dbReference>
<protein>
    <recommendedName>
        <fullName evidence="1">Ricin B lectin domain-containing protein</fullName>
    </recommendedName>
</protein>
<proteinExistence type="predicted"/>
<dbReference type="CDD" id="cd23422">
    <property type="entry name" value="beta-trefoil_Ricin_MPL_CNL"/>
    <property type="match status" value="1"/>
</dbReference>
<dbReference type="SUPFAM" id="SSF50370">
    <property type="entry name" value="Ricin B-like lectins"/>
    <property type="match status" value="1"/>
</dbReference>
<accession>A0A8H3GGC2</accession>
<feature type="domain" description="Ricin B lectin" evidence="1">
    <location>
        <begin position="40"/>
        <end position="127"/>
    </location>
</feature>
<comment type="caution">
    <text evidence="2">The sequence shown here is derived from an EMBL/GenBank/DDBJ whole genome shotgun (WGS) entry which is preliminary data.</text>
</comment>
<dbReference type="InterPro" id="IPR035992">
    <property type="entry name" value="Ricin_B-like_lectins"/>
</dbReference>
<name>A0A8H3GGC2_9AGAM</name>
<organism evidence="2 3">
    <name type="scientific">Rhizoctonia solani</name>
    <dbReference type="NCBI Taxonomy" id="456999"/>
    <lineage>
        <taxon>Eukaryota</taxon>
        <taxon>Fungi</taxon>
        <taxon>Dikarya</taxon>
        <taxon>Basidiomycota</taxon>
        <taxon>Agaricomycotina</taxon>
        <taxon>Agaricomycetes</taxon>
        <taxon>Cantharellales</taxon>
        <taxon>Ceratobasidiaceae</taxon>
        <taxon>Rhizoctonia</taxon>
    </lineage>
</organism>
<dbReference type="Gene3D" id="2.80.10.50">
    <property type="match status" value="1"/>
</dbReference>
<evidence type="ECO:0000259" key="1">
    <source>
        <dbReference type="Pfam" id="PF14200"/>
    </source>
</evidence>
<dbReference type="Pfam" id="PF14200">
    <property type="entry name" value="RicinB_lectin_2"/>
    <property type="match status" value="1"/>
</dbReference>
<dbReference type="EMBL" id="CAJMXA010001122">
    <property type="protein sequence ID" value="CAE6451849.1"/>
    <property type="molecule type" value="Genomic_DNA"/>
</dbReference>
<dbReference type="Proteomes" id="UP000663853">
    <property type="component" value="Unassembled WGS sequence"/>
</dbReference>
<reference evidence="2" key="1">
    <citation type="submission" date="2021-01" db="EMBL/GenBank/DDBJ databases">
        <authorList>
            <person name="Kaushik A."/>
        </authorList>
    </citation>
    <scope>NUCLEOTIDE SEQUENCE</scope>
    <source>
        <strain evidence="2">AG6-10EEA</strain>
    </source>
</reference>
<gene>
    <name evidence="2" type="ORF">RDB_LOCUS51204</name>
</gene>
<sequence length="145" mass="16641">MFSGPGVYYIINQASSTAFDLHNGVGEHIVHGWQKLDDQRNQQWRVTADPQFPDMWILRNMDTGKYLNSSIWNGNGEIRFIGNNIPAYWWLAPQPDKTTAICFPDKTDIRVADLHNGSTDNGTVIRLLPWNMGSTQKWKFEKISD</sequence>